<dbReference type="Proteomes" id="UP000001017">
    <property type="component" value="Chromosome"/>
</dbReference>
<reference evidence="1 2" key="1">
    <citation type="journal article" date="1999" name="Proc. Jpn. Acad.">
        <title>Determination of the complete genomic DNA sequence of Thermoplasma volvanium GSS1.</title>
        <authorList>
            <person name="Kawashima T."/>
            <person name="Yamamoto Y."/>
            <person name="Aramaki H."/>
            <person name="Nunoshiba T."/>
            <person name="Kawamoto T."/>
            <person name="Watanabe K."/>
            <person name="Yamazaki M."/>
            <person name="Kanehori K."/>
            <person name="Amano N."/>
            <person name="Ohya Y."/>
            <person name="Makino K."/>
            <person name="Suzuki M."/>
        </authorList>
    </citation>
    <scope>NUCLEOTIDE SEQUENCE [LARGE SCALE GENOMIC DNA]</scope>
    <source>
        <strain evidence="2">ATCC 51530 / DSM 4299 / JCM 9571 / NBRC 15438 / GSS1</strain>
    </source>
</reference>
<dbReference type="Pfam" id="PF08827">
    <property type="entry name" value="DUF1805"/>
    <property type="match status" value="1"/>
</dbReference>
<dbReference type="KEGG" id="tvo:TVG0403403"/>
<dbReference type="PhylomeDB" id="Q97BN9"/>
<dbReference type="eggNOG" id="arCOG04424">
    <property type="taxonomic scope" value="Archaea"/>
</dbReference>
<organism evidence="1 2">
    <name type="scientific">Thermoplasma volcanium (strain ATCC 51530 / DSM 4299 / JCM 9571 / NBRC 15438 / GSS1)</name>
    <dbReference type="NCBI Taxonomy" id="273116"/>
    <lineage>
        <taxon>Archaea</taxon>
        <taxon>Methanobacteriati</taxon>
        <taxon>Thermoplasmatota</taxon>
        <taxon>Thermoplasmata</taxon>
        <taxon>Thermoplasmatales</taxon>
        <taxon>Thermoplasmataceae</taxon>
        <taxon>Thermoplasma</taxon>
    </lineage>
</organism>
<evidence type="ECO:0008006" key="3">
    <source>
        <dbReference type="Google" id="ProtNLM"/>
    </source>
</evidence>
<gene>
    <name evidence="1" type="ORF">TVG0403403</name>
</gene>
<dbReference type="EMBL" id="BA000011">
    <property type="protein sequence ID" value="BAB59558.1"/>
    <property type="molecule type" value="Genomic_DNA"/>
</dbReference>
<evidence type="ECO:0000313" key="2">
    <source>
        <dbReference type="Proteomes" id="UP000001017"/>
    </source>
</evidence>
<dbReference type="Gene3D" id="3.30.1980.10">
    <property type="entry name" value="Hypothetical protein YunC"/>
    <property type="match status" value="1"/>
</dbReference>
<keyword evidence="2" id="KW-1185">Reference proteome</keyword>
<dbReference type="HOGENOM" id="CLU_160472_2_0_2"/>
<accession>Q97BN9</accession>
<sequence length="115" mass="12592">MKIELSTNRVIYAFQRYHVTMIEIDTVNLNGKAFQFFRMGLGNAPLLILKGEHGYAMCGYLNLDAAEKLGDTAVRITGIKTLDDMLNGKIVEVTSAASALGIKKGDVLKDVLSKL</sequence>
<dbReference type="InterPro" id="IPR014931">
    <property type="entry name" value="DUF1805"/>
</dbReference>
<dbReference type="STRING" id="273116.gene:9381194"/>
<dbReference type="AlphaFoldDB" id="Q97BN9"/>
<dbReference type="InterPro" id="IPR036493">
    <property type="entry name" value="YunC_sf"/>
</dbReference>
<name>Q97BN9_THEVO</name>
<protein>
    <recommendedName>
        <fullName evidence="3">DUF1805 domain-containing protein</fullName>
    </recommendedName>
</protein>
<dbReference type="SUPFAM" id="SSF102891">
    <property type="entry name" value="Hypothetical protein Ta1206"/>
    <property type="match status" value="1"/>
</dbReference>
<dbReference type="PaxDb" id="273116-14324631"/>
<reference evidence="1 2" key="2">
    <citation type="journal article" date="2000" name="Proc. Natl. Acad. Sci. U.S.A.">
        <title>Archaeal adaptation to higher temperatures revealed by genomic sequence of Thermoplasma volcanium.</title>
        <authorList>
            <person name="Kawashima T."/>
            <person name="Amano N."/>
            <person name="Koike H."/>
            <person name="Makino S."/>
            <person name="Higuchi S."/>
            <person name="Kawashima-Ohya Y."/>
            <person name="Watanabe K."/>
            <person name="Yamazaki M."/>
            <person name="Kanehori K."/>
            <person name="Kawamoto T."/>
            <person name="Nunoshiba T."/>
            <person name="Yamamoto Y."/>
            <person name="Aramaki H."/>
            <person name="Makino K."/>
            <person name="Suzuki M."/>
        </authorList>
    </citation>
    <scope>NUCLEOTIDE SEQUENCE [LARGE SCALE GENOMIC DNA]</scope>
    <source>
        <strain evidence="2">ATCC 51530 / DSM 4299 / JCM 9571 / NBRC 15438 / GSS1</strain>
    </source>
</reference>
<proteinExistence type="predicted"/>
<evidence type="ECO:0000313" key="1">
    <source>
        <dbReference type="EMBL" id="BAB59558.1"/>
    </source>
</evidence>